<gene>
    <name evidence="1" type="ORF">RND81_10G083000</name>
</gene>
<reference evidence="1" key="1">
    <citation type="submission" date="2024-03" db="EMBL/GenBank/DDBJ databases">
        <title>WGS assembly of Saponaria officinalis var. Norfolk2.</title>
        <authorList>
            <person name="Jenkins J."/>
            <person name="Shu S."/>
            <person name="Grimwood J."/>
            <person name="Barry K."/>
            <person name="Goodstein D."/>
            <person name="Schmutz J."/>
            <person name="Leebens-Mack J."/>
            <person name="Osbourn A."/>
        </authorList>
    </citation>
    <scope>NUCLEOTIDE SEQUENCE [LARGE SCALE GENOMIC DNA]</scope>
    <source>
        <strain evidence="1">JIC</strain>
    </source>
</reference>
<evidence type="ECO:0000313" key="2">
    <source>
        <dbReference type="Proteomes" id="UP001443914"/>
    </source>
</evidence>
<sequence length="307" mass="35306">MSCQYCNAVVWSEESSGNLSENGLPQFSICCQKGKVRLPLLKDPPEYLRELLEPTGGRRSAEFRRLIRSYNMIYAFTSMGGKVDNTVNQGSAPYCFRLGGQNHHNIGSFLPPDGKQPRFLQLYFYDTEMKTTQRINSLSSTGKDELDPEIEEGLSKMLYEYNGLAKVCKMARERLDPSSLQPVQIRLIGNRRKDGRQYNLPNTDELAALIVGGGQTIDSTRDIIIHERSRGLRKISELHPSFMAMQYPLMFPYGEDGYRPDIKHNDAETTTRKKRTFVTMREYYAFRFQERRNKTKLLMELVLNAVD</sequence>
<accession>A0AAW1HZD1</accession>
<evidence type="ECO:0008006" key="3">
    <source>
        <dbReference type="Google" id="ProtNLM"/>
    </source>
</evidence>
<name>A0AAW1HZD1_SAPOF</name>
<dbReference type="AlphaFoldDB" id="A0AAW1HZD1"/>
<dbReference type="Proteomes" id="UP001443914">
    <property type="component" value="Unassembled WGS sequence"/>
</dbReference>
<dbReference type="EMBL" id="JBDFQZ010000010">
    <property type="protein sequence ID" value="KAK9682575.1"/>
    <property type="molecule type" value="Genomic_DNA"/>
</dbReference>
<organism evidence="1 2">
    <name type="scientific">Saponaria officinalis</name>
    <name type="common">Common soapwort</name>
    <name type="synonym">Lychnis saponaria</name>
    <dbReference type="NCBI Taxonomy" id="3572"/>
    <lineage>
        <taxon>Eukaryota</taxon>
        <taxon>Viridiplantae</taxon>
        <taxon>Streptophyta</taxon>
        <taxon>Embryophyta</taxon>
        <taxon>Tracheophyta</taxon>
        <taxon>Spermatophyta</taxon>
        <taxon>Magnoliopsida</taxon>
        <taxon>eudicotyledons</taxon>
        <taxon>Gunneridae</taxon>
        <taxon>Pentapetalae</taxon>
        <taxon>Caryophyllales</taxon>
        <taxon>Caryophyllaceae</taxon>
        <taxon>Caryophylleae</taxon>
        <taxon>Saponaria</taxon>
    </lineage>
</organism>
<comment type="caution">
    <text evidence="1">The sequence shown here is derived from an EMBL/GenBank/DDBJ whole genome shotgun (WGS) entry which is preliminary data.</text>
</comment>
<keyword evidence="2" id="KW-1185">Reference proteome</keyword>
<evidence type="ECO:0000313" key="1">
    <source>
        <dbReference type="EMBL" id="KAK9682575.1"/>
    </source>
</evidence>
<dbReference type="PANTHER" id="PTHR45786:SF74">
    <property type="entry name" value="ATP-DEPENDENT DNA HELICASE"/>
    <property type="match status" value="1"/>
</dbReference>
<proteinExistence type="predicted"/>
<protein>
    <recommendedName>
        <fullName evidence="3">Helitron helicase-like domain-containing protein</fullName>
    </recommendedName>
</protein>
<dbReference type="PANTHER" id="PTHR45786">
    <property type="entry name" value="DNA BINDING PROTEIN-LIKE"/>
    <property type="match status" value="1"/>
</dbReference>